<name>A0A6C0JCN5_9ZZZZ</name>
<dbReference type="SUPFAM" id="SSF53335">
    <property type="entry name" value="S-adenosyl-L-methionine-dependent methyltransferases"/>
    <property type="match status" value="1"/>
</dbReference>
<evidence type="ECO:0000313" key="1">
    <source>
        <dbReference type="EMBL" id="QHU02600.1"/>
    </source>
</evidence>
<sequence length="372" mass="44038">MTTIRNKCCICDNKLDNIIAFEKYPISFSITNNNKYTFEDLIFTECIKCKTIQIKKLIDLKILYDKPHNNNIIGKTWIEHFQDFSSMINKFKKYNDNVLEIGSPTDKIERYINNYLHWILMDPNCEKYPKKNIQNINEFFSEKSTFNCKFDTIIHSHLLEHLYEPKTMLLKMSEILAEDGSIFISIPNLHSYSFEILFLGMHFEHTYFINEINILYLCSICKLEIVNKQYYKKHSIFYQLKKTNQPTTISISLLNEFNLGYKLLLLDKINEMKDMINNINITINNNKNTYIFGCHSNTQSMLYFGLNRKNIKYILDNDSTKWDKQLYGYDLVCSSPEIIKDELNVIVICNIGSYNYEVKKQLLEINNLITVI</sequence>
<dbReference type="Pfam" id="PF13489">
    <property type="entry name" value="Methyltransf_23"/>
    <property type="match status" value="1"/>
</dbReference>
<dbReference type="Gene3D" id="3.40.50.150">
    <property type="entry name" value="Vaccinia Virus protein VP39"/>
    <property type="match status" value="1"/>
</dbReference>
<dbReference type="InterPro" id="IPR029063">
    <property type="entry name" value="SAM-dependent_MTases_sf"/>
</dbReference>
<protein>
    <recommendedName>
        <fullName evidence="2">C-methyltransferase domain-containing protein</fullName>
    </recommendedName>
</protein>
<dbReference type="Gene3D" id="3.40.50.720">
    <property type="entry name" value="NAD(P)-binding Rossmann-like Domain"/>
    <property type="match status" value="1"/>
</dbReference>
<evidence type="ECO:0008006" key="2">
    <source>
        <dbReference type="Google" id="ProtNLM"/>
    </source>
</evidence>
<proteinExistence type="predicted"/>
<accession>A0A6C0JCN5</accession>
<organism evidence="1">
    <name type="scientific">viral metagenome</name>
    <dbReference type="NCBI Taxonomy" id="1070528"/>
    <lineage>
        <taxon>unclassified sequences</taxon>
        <taxon>metagenomes</taxon>
        <taxon>organismal metagenomes</taxon>
    </lineage>
</organism>
<dbReference type="AlphaFoldDB" id="A0A6C0JCN5"/>
<dbReference type="EMBL" id="MN740360">
    <property type="protein sequence ID" value="QHU02600.1"/>
    <property type="molecule type" value="Genomic_DNA"/>
</dbReference>
<reference evidence="1" key="1">
    <citation type="journal article" date="2020" name="Nature">
        <title>Giant virus diversity and host interactions through global metagenomics.</title>
        <authorList>
            <person name="Schulz F."/>
            <person name="Roux S."/>
            <person name="Paez-Espino D."/>
            <person name="Jungbluth S."/>
            <person name="Walsh D.A."/>
            <person name="Denef V.J."/>
            <person name="McMahon K.D."/>
            <person name="Konstantinidis K.T."/>
            <person name="Eloe-Fadrosh E.A."/>
            <person name="Kyrpides N.C."/>
            <person name="Woyke T."/>
        </authorList>
    </citation>
    <scope>NUCLEOTIDE SEQUENCE</scope>
    <source>
        <strain evidence="1">GVMAG-M-3300025880-76</strain>
    </source>
</reference>